<organism evidence="1 2">
    <name type="scientific">Holdemania filiformis DSM 12042</name>
    <dbReference type="NCBI Taxonomy" id="545696"/>
    <lineage>
        <taxon>Bacteria</taxon>
        <taxon>Bacillati</taxon>
        <taxon>Bacillota</taxon>
        <taxon>Erysipelotrichia</taxon>
        <taxon>Erysipelotrichales</taxon>
        <taxon>Erysipelotrichaceae</taxon>
        <taxon>Holdemania</taxon>
    </lineage>
</organism>
<sequence length="57" mass="6407">MTLFAHCVDPRRTYLTLTNHTIPQTRDACKVSDHPTITIQNEKFASGKELLAGRTHA</sequence>
<accession>B9Y498</accession>
<dbReference type="Proteomes" id="UP000005950">
    <property type="component" value="Unassembled WGS sequence"/>
</dbReference>
<reference evidence="1 2" key="1">
    <citation type="submission" date="2008-12" db="EMBL/GenBank/DDBJ databases">
        <authorList>
            <person name="Fulton L."/>
            <person name="Clifton S."/>
            <person name="Fulton B."/>
            <person name="Xu J."/>
            <person name="Minx P."/>
            <person name="Pepin K.H."/>
            <person name="Johnson M."/>
            <person name="Bhonagiri V."/>
            <person name="Nash W.E."/>
            <person name="Mardis E.R."/>
            <person name="Wilson R.K."/>
        </authorList>
    </citation>
    <scope>NUCLEOTIDE SEQUENCE [LARGE SCALE GENOMIC DNA]</scope>
    <source>
        <strain evidence="1 2">DSM 12042</strain>
    </source>
</reference>
<evidence type="ECO:0000313" key="1">
    <source>
        <dbReference type="EMBL" id="EEF69203.1"/>
    </source>
</evidence>
<dbReference type="EMBL" id="ACCF01000045">
    <property type="protein sequence ID" value="EEF69203.1"/>
    <property type="molecule type" value="Genomic_DNA"/>
</dbReference>
<dbReference type="HOGENOM" id="CLU_2990543_0_0_9"/>
<name>B9Y498_9FIRM</name>
<evidence type="ECO:0000313" key="2">
    <source>
        <dbReference type="Proteomes" id="UP000005950"/>
    </source>
</evidence>
<gene>
    <name evidence="1" type="ORF">HOLDEFILI_00629</name>
</gene>
<reference evidence="1 2" key="2">
    <citation type="submission" date="2009-02" db="EMBL/GenBank/DDBJ databases">
        <title>Draft genome sequence of Holdemania filiformis DSM 12042.</title>
        <authorList>
            <person name="Sudarsanam P."/>
            <person name="Ley R."/>
            <person name="Guruge J."/>
            <person name="Turnbaugh P.J."/>
            <person name="Mahowald M."/>
            <person name="Liep D."/>
            <person name="Gordon J."/>
        </authorList>
    </citation>
    <scope>NUCLEOTIDE SEQUENCE [LARGE SCALE GENOMIC DNA]</scope>
    <source>
        <strain evidence="1 2">DSM 12042</strain>
    </source>
</reference>
<dbReference type="STRING" id="545696.HOLDEFILI_00629"/>
<protein>
    <submittedName>
        <fullName evidence="1">Uncharacterized protein</fullName>
    </submittedName>
</protein>
<proteinExistence type="predicted"/>
<comment type="caution">
    <text evidence="1">The sequence shown here is derived from an EMBL/GenBank/DDBJ whole genome shotgun (WGS) entry which is preliminary data.</text>
</comment>
<dbReference type="AlphaFoldDB" id="B9Y498"/>